<protein>
    <submittedName>
        <fullName evidence="1">Unannotated protein</fullName>
    </submittedName>
</protein>
<dbReference type="AlphaFoldDB" id="A0A6J6S726"/>
<proteinExistence type="predicted"/>
<dbReference type="EMBL" id="CAEZYP010000083">
    <property type="protein sequence ID" value="CAB4730606.1"/>
    <property type="molecule type" value="Genomic_DNA"/>
</dbReference>
<reference evidence="1" key="1">
    <citation type="submission" date="2020-05" db="EMBL/GenBank/DDBJ databases">
        <authorList>
            <person name="Chiriac C."/>
            <person name="Salcher M."/>
            <person name="Ghai R."/>
            <person name="Kavagutti S V."/>
        </authorList>
    </citation>
    <scope>NUCLEOTIDE SEQUENCE</scope>
</reference>
<accession>A0A6J6S726</accession>
<gene>
    <name evidence="1" type="ORF">UFOPK2735_00622</name>
</gene>
<evidence type="ECO:0000313" key="1">
    <source>
        <dbReference type="EMBL" id="CAB4730606.1"/>
    </source>
</evidence>
<name>A0A6J6S726_9ZZZZ</name>
<sequence length="357" mass="40104">MVLLTPASYAAVRTGSSCSKAGMKSVVSGLTYTCIKSGKKLVWDKGVVVVKYPTAPTSFDNLIENYKGIAYGAWSKSREKILASKKTDITLKVVLGPNTQLTNKEPQKAIDLVTRLYAGYPTSAEVYFLAFNFTDRDWATNQMETILPNVGSPWIANTACQSKETCWGGGAFTNGTGKFLIVETMGYMDTNHISGSLEAHEFTHIVQQMTFKKGRPPTAYLLDPWPPTWYWEGQAHFAQHASVYFDSYESYMNQRRLTSQDLYKDKAFNSTHIENYFVFNAPLDWQQTYDRWHEYDLGAMFVEILTALKGPEATMEMWRITGTGVNFPVAFETVYGISFNQALPIMSKAIALELGRS</sequence>
<organism evidence="1">
    <name type="scientific">freshwater metagenome</name>
    <dbReference type="NCBI Taxonomy" id="449393"/>
    <lineage>
        <taxon>unclassified sequences</taxon>
        <taxon>metagenomes</taxon>
        <taxon>ecological metagenomes</taxon>
    </lineage>
</organism>